<sequence>MAAGPHSKRAKYYDAARPIAAKETPLSGVASTLDPTLRAASAQGGPLPDDTSLPDPLSPPKTTSPGIAMAGGLAGPLSQNAQTAVQVLRLVSSAAQQASEVDNGAHADALSDCFVSAANDFIQSDPSEYTVLMTDYLQDTTEEVVATDMTPRDRALKLLWNAYRQLRRLDTEDMKILTLQARAVDKMFGCIGQLQKASKTTNAEKSMG</sequence>
<evidence type="ECO:0000313" key="3">
    <source>
        <dbReference type="Proteomes" id="UP001056384"/>
    </source>
</evidence>
<evidence type="ECO:0000313" key="2">
    <source>
        <dbReference type="EMBL" id="USW49833.1"/>
    </source>
</evidence>
<protein>
    <submittedName>
        <fullName evidence="2">Uncharacterized protein</fullName>
    </submittedName>
</protein>
<keyword evidence="3" id="KW-1185">Reference proteome</keyword>
<gene>
    <name evidence="2" type="ORF">Slin15195_G031520</name>
</gene>
<proteinExistence type="predicted"/>
<dbReference type="AlphaFoldDB" id="A0A9Q9EI06"/>
<feature type="region of interest" description="Disordered" evidence="1">
    <location>
        <begin position="24"/>
        <end position="74"/>
    </location>
</feature>
<dbReference type="EMBL" id="CP099419">
    <property type="protein sequence ID" value="USW49833.1"/>
    <property type="molecule type" value="Genomic_DNA"/>
</dbReference>
<feature type="compositionally biased region" description="Low complexity" evidence="1">
    <location>
        <begin position="46"/>
        <end position="65"/>
    </location>
</feature>
<name>A0A9Q9EI06_9PEZI</name>
<dbReference type="Proteomes" id="UP001056384">
    <property type="component" value="Chromosome 2"/>
</dbReference>
<organism evidence="2 3">
    <name type="scientific">Septoria linicola</name>
    <dbReference type="NCBI Taxonomy" id="215465"/>
    <lineage>
        <taxon>Eukaryota</taxon>
        <taxon>Fungi</taxon>
        <taxon>Dikarya</taxon>
        <taxon>Ascomycota</taxon>
        <taxon>Pezizomycotina</taxon>
        <taxon>Dothideomycetes</taxon>
        <taxon>Dothideomycetidae</taxon>
        <taxon>Mycosphaerellales</taxon>
        <taxon>Mycosphaerellaceae</taxon>
        <taxon>Septoria</taxon>
    </lineage>
</organism>
<accession>A0A9Q9EI06</accession>
<evidence type="ECO:0000256" key="1">
    <source>
        <dbReference type="SAM" id="MobiDB-lite"/>
    </source>
</evidence>
<reference evidence="2" key="1">
    <citation type="submission" date="2022-06" db="EMBL/GenBank/DDBJ databases">
        <title>Complete genome sequences of two strains of the flax pathogen Septoria linicola.</title>
        <authorList>
            <person name="Lapalu N."/>
            <person name="Simon A."/>
            <person name="Demenou B."/>
            <person name="Paumier D."/>
            <person name="Guillot M.-P."/>
            <person name="Gout L."/>
            <person name="Valade R."/>
        </authorList>
    </citation>
    <scope>NUCLEOTIDE SEQUENCE</scope>
    <source>
        <strain evidence="2">SE15195</strain>
    </source>
</reference>